<evidence type="ECO:0000259" key="2">
    <source>
        <dbReference type="PROSITE" id="PS50126"/>
    </source>
</evidence>
<dbReference type="SMART" id="SM00316">
    <property type="entry name" value="S1"/>
    <property type="match status" value="2"/>
</dbReference>
<proteinExistence type="inferred from homology"/>
<protein>
    <submittedName>
        <fullName evidence="3">S1-like domain-containing RNA-binding protein</fullName>
    </submittedName>
</protein>
<dbReference type="PANTHER" id="PTHR37296:SF1">
    <property type="entry name" value="CONSERVED VIRULENCE FACTOR B"/>
    <property type="match status" value="1"/>
</dbReference>
<dbReference type="PIRSF" id="PIRSF012524">
    <property type="entry name" value="YitL_S1"/>
    <property type="match status" value="1"/>
</dbReference>
<organism evidence="3 4">
    <name type="scientific">Sporolactobacillus mangiferae</name>
    <dbReference type="NCBI Taxonomy" id="2940498"/>
    <lineage>
        <taxon>Bacteria</taxon>
        <taxon>Bacillati</taxon>
        <taxon>Bacillota</taxon>
        <taxon>Bacilli</taxon>
        <taxon>Bacillales</taxon>
        <taxon>Sporolactobacillaceae</taxon>
        <taxon>Sporolactobacillus</taxon>
    </lineage>
</organism>
<dbReference type="Gene3D" id="1.10.10.10">
    <property type="entry name" value="Winged helix-like DNA-binding domain superfamily/Winged helix DNA-binding domain"/>
    <property type="match status" value="1"/>
</dbReference>
<name>A0ABT0M7B1_9BACL</name>
<dbReference type="InterPro" id="IPR048587">
    <property type="entry name" value="CvfB_S1_3rd"/>
</dbReference>
<dbReference type="Pfam" id="PF17783">
    <property type="entry name" value="WHD_CvfB"/>
    <property type="match status" value="1"/>
</dbReference>
<dbReference type="SUPFAM" id="SSF50249">
    <property type="entry name" value="Nucleic acid-binding proteins"/>
    <property type="match status" value="1"/>
</dbReference>
<dbReference type="InterPro" id="IPR003029">
    <property type="entry name" value="S1_domain"/>
</dbReference>
<dbReference type="InterPro" id="IPR039566">
    <property type="entry name" value="CvfB_S1_st"/>
</dbReference>
<dbReference type="InterPro" id="IPR048588">
    <property type="entry name" value="CvfB_S1_2nd"/>
</dbReference>
<dbReference type="PROSITE" id="PS50126">
    <property type="entry name" value="S1"/>
    <property type="match status" value="1"/>
</dbReference>
<gene>
    <name evidence="3" type="ORF">M3N64_02130</name>
</gene>
<sequence length="293" mass="33041">MAQLTAGMITTLEVSHKAPFGYFLSCGDQEVLLHEHDTGATLADKDKVTVFLYQDHQGRIAATTALPSISFDTYGWVQAVSLHKKYGVFVDIGIKKDLLLSKDDLPDEWIYWPQPGDHVYCSLKLDKKNRLFACLADESAIQGTGKPAPSELQNKNVQATVYRLLDDGVHVITEEGFLGFIHNNEIDTPLRLGQSVSGRVIAVKEDGRLNLSLKPRSYERIGENAEKILNYMEDRDGAMPYWDKSRAEDIRDRFGISKGDFKKALGQLMKADRLYQKEGWSYLKKSMPDHPET</sequence>
<dbReference type="InterPro" id="IPR036388">
    <property type="entry name" value="WH-like_DNA-bd_sf"/>
</dbReference>
<comment type="similarity">
    <text evidence="1">Belongs to the CvfB family.</text>
</comment>
<dbReference type="PANTHER" id="PTHR37296">
    <property type="entry name" value="CONSERVED VIRULENCE FACTOR B"/>
    <property type="match status" value="1"/>
</dbReference>
<dbReference type="InterPro" id="IPR012340">
    <property type="entry name" value="NA-bd_OB-fold"/>
</dbReference>
<evidence type="ECO:0000313" key="4">
    <source>
        <dbReference type="Proteomes" id="UP001203004"/>
    </source>
</evidence>
<reference evidence="3 4" key="1">
    <citation type="submission" date="2022-05" db="EMBL/GenBank/DDBJ databases">
        <title>Sporolactobacillus sp nov CPB3-1, isolated from tree bark (Mangifera indica L.).</title>
        <authorList>
            <person name="Phuengjayaem S."/>
            <person name="Tanasupawat S."/>
        </authorList>
    </citation>
    <scope>NUCLEOTIDE SEQUENCE [LARGE SCALE GENOMIC DNA]</scope>
    <source>
        <strain evidence="3 4">CPB3-1</strain>
    </source>
</reference>
<dbReference type="Gene3D" id="2.40.50.140">
    <property type="entry name" value="Nucleic acid-binding proteins"/>
    <property type="match status" value="2"/>
</dbReference>
<evidence type="ECO:0000313" key="3">
    <source>
        <dbReference type="EMBL" id="MCL1630753.1"/>
    </source>
</evidence>
<evidence type="ECO:0000256" key="1">
    <source>
        <dbReference type="PIRNR" id="PIRNR012524"/>
    </source>
</evidence>
<dbReference type="Pfam" id="PF21191">
    <property type="entry name" value="CvfB_1st"/>
    <property type="match status" value="1"/>
</dbReference>
<accession>A0ABT0M7B1</accession>
<dbReference type="InterPro" id="IPR014464">
    <property type="entry name" value="CvfB_fam"/>
</dbReference>
<dbReference type="EMBL" id="JAMAST010000001">
    <property type="protein sequence ID" value="MCL1630753.1"/>
    <property type="molecule type" value="Genomic_DNA"/>
</dbReference>
<dbReference type="RefSeq" id="WP_249096655.1">
    <property type="nucleotide sequence ID" value="NZ_JAMAST010000001.1"/>
</dbReference>
<feature type="domain" description="S1 motif" evidence="2">
    <location>
        <begin position="154"/>
        <end position="214"/>
    </location>
</feature>
<dbReference type="InterPro" id="IPR040764">
    <property type="entry name" value="CvfB_WH"/>
</dbReference>
<dbReference type="Proteomes" id="UP001203004">
    <property type="component" value="Unassembled WGS sequence"/>
</dbReference>
<dbReference type="Pfam" id="PF21543">
    <property type="entry name" value="CvfB_2nd"/>
    <property type="match status" value="1"/>
</dbReference>
<dbReference type="Pfam" id="PF13509">
    <property type="entry name" value="S1_2"/>
    <property type="match status" value="1"/>
</dbReference>
<keyword evidence="4" id="KW-1185">Reference proteome</keyword>
<comment type="caution">
    <text evidence="3">The sequence shown here is derived from an EMBL/GenBank/DDBJ whole genome shotgun (WGS) entry which is preliminary data.</text>
</comment>